<dbReference type="InterPro" id="IPR013744">
    <property type="entry name" value="SidJ"/>
</dbReference>
<reference evidence="2" key="1">
    <citation type="submission" date="2025-08" db="UniProtKB">
        <authorList>
            <consortium name="RefSeq"/>
        </authorList>
    </citation>
    <scope>IDENTIFICATION</scope>
</reference>
<dbReference type="OrthoDB" id="10034502at2759"/>
<protein>
    <submittedName>
        <fullName evidence="2">Uncharacterized protein</fullName>
    </submittedName>
</protein>
<keyword evidence="1" id="KW-0812">Transmembrane</keyword>
<dbReference type="KEGG" id="nta:107810753"/>
<dbReference type="Pfam" id="PF08538">
    <property type="entry name" value="DUF1749"/>
    <property type="match status" value="1"/>
</dbReference>
<gene>
    <name evidence="2" type="primary">LOC107810753</name>
</gene>
<proteinExistence type="predicted"/>
<name>A0A1S4BQ90_TOBAC</name>
<dbReference type="AlphaFoldDB" id="A0A1S4BQ90"/>
<dbReference type="InterPro" id="IPR029058">
    <property type="entry name" value="AB_hydrolase_fold"/>
</dbReference>
<feature type="transmembrane region" description="Helical" evidence="1">
    <location>
        <begin position="57"/>
        <end position="76"/>
    </location>
</feature>
<keyword evidence="1" id="KW-0472">Membrane</keyword>
<evidence type="ECO:0000313" key="2">
    <source>
        <dbReference type="RefSeq" id="XP_016491059.1"/>
    </source>
</evidence>
<sequence length="143" mass="16387">MSQICFCINDYFPILVFIWFSKKHVIMSMFDVLTPVHSKYCVYIFTTLNNVSCFGSINLWICLLELFLFLLVFVSLTSFDLREFLKDATELDQLISYLINKEDSEGVVLLGHSTGCQDIVYYMRTNAACSRAVRAAILQVIPA</sequence>
<dbReference type="PANTHER" id="PTHR31591:SF1">
    <property type="entry name" value="UPF0613 PROTEIN PB24D3.06C"/>
    <property type="match status" value="1"/>
</dbReference>
<dbReference type="RefSeq" id="XP_016491059.1">
    <property type="nucleotide sequence ID" value="XM_016635573.1"/>
</dbReference>
<dbReference type="Gene3D" id="3.40.50.1820">
    <property type="entry name" value="alpha/beta hydrolase"/>
    <property type="match status" value="1"/>
</dbReference>
<organism evidence="2">
    <name type="scientific">Nicotiana tabacum</name>
    <name type="common">Common tobacco</name>
    <dbReference type="NCBI Taxonomy" id="4097"/>
    <lineage>
        <taxon>Eukaryota</taxon>
        <taxon>Viridiplantae</taxon>
        <taxon>Streptophyta</taxon>
        <taxon>Embryophyta</taxon>
        <taxon>Tracheophyta</taxon>
        <taxon>Spermatophyta</taxon>
        <taxon>Magnoliopsida</taxon>
        <taxon>eudicotyledons</taxon>
        <taxon>Gunneridae</taxon>
        <taxon>Pentapetalae</taxon>
        <taxon>asterids</taxon>
        <taxon>lamiids</taxon>
        <taxon>Solanales</taxon>
        <taxon>Solanaceae</taxon>
        <taxon>Nicotianoideae</taxon>
        <taxon>Nicotianeae</taxon>
        <taxon>Nicotiana</taxon>
    </lineage>
</organism>
<dbReference type="PANTHER" id="PTHR31591">
    <property type="entry name" value="UPF0613 PROTEIN PB24D3.06C"/>
    <property type="match status" value="1"/>
</dbReference>
<dbReference type="SUPFAM" id="SSF53474">
    <property type="entry name" value="alpha/beta-Hydrolases"/>
    <property type="match status" value="1"/>
</dbReference>
<evidence type="ECO:0000256" key="1">
    <source>
        <dbReference type="SAM" id="Phobius"/>
    </source>
</evidence>
<dbReference type="STRING" id="4097.A0A1S4BQ90"/>
<accession>A0A1S4BQ90</accession>
<dbReference type="PaxDb" id="4097-A0A1S4BQ90"/>
<keyword evidence="1" id="KW-1133">Transmembrane helix</keyword>